<dbReference type="InterPro" id="IPR039420">
    <property type="entry name" value="WalR-like"/>
</dbReference>
<keyword evidence="3 8" id="KW-0238">DNA-binding</keyword>
<dbReference type="Pfam" id="PF00072">
    <property type="entry name" value="Response_reg"/>
    <property type="match status" value="1"/>
</dbReference>
<protein>
    <submittedName>
        <fullName evidence="8">DNA-binding NarL/FixJ family response regulator</fullName>
    </submittedName>
</protein>
<evidence type="ECO:0000259" key="7">
    <source>
        <dbReference type="PROSITE" id="PS50110"/>
    </source>
</evidence>
<evidence type="ECO:0000313" key="9">
    <source>
        <dbReference type="Proteomes" id="UP000548476"/>
    </source>
</evidence>
<proteinExistence type="predicted"/>
<dbReference type="Proteomes" id="UP000548476">
    <property type="component" value="Unassembled WGS sequence"/>
</dbReference>
<dbReference type="RefSeq" id="WP_184791637.1">
    <property type="nucleotide sequence ID" value="NZ_BONT01000060.1"/>
</dbReference>
<dbReference type="SMART" id="SM00421">
    <property type="entry name" value="HTH_LUXR"/>
    <property type="match status" value="1"/>
</dbReference>
<keyword evidence="9" id="KW-1185">Reference proteome</keyword>
<evidence type="ECO:0000256" key="1">
    <source>
        <dbReference type="ARBA" id="ARBA00022553"/>
    </source>
</evidence>
<evidence type="ECO:0000256" key="4">
    <source>
        <dbReference type="ARBA" id="ARBA00023163"/>
    </source>
</evidence>
<feature type="modified residue" description="4-aspartylphosphate" evidence="5">
    <location>
        <position position="55"/>
    </location>
</feature>
<accession>A0A841FRG7</accession>
<sequence>MTIRVVIADDQELVRVGFGMILGAQPDMEVVAEVDDGAAAIEAVRALEPDVVLLDIQMPGVDGIEAARSICAGSTAKVIMLTTFARDEYLYASLRAGASGFLLKDVRGEDLVHAVRVARSGEALLAPAVTRRLIDDVARQTVRPRLDDSVLDRLTERERQTLLLLGRAMSNAEIAREMVVSDHTVKTHVSNVLTKLGLRDRAQAVISAYETGLIVPGGEPPGAGGGPLRT</sequence>
<dbReference type="PRINTS" id="PR00038">
    <property type="entry name" value="HTHLUXR"/>
</dbReference>
<dbReference type="PROSITE" id="PS50110">
    <property type="entry name" value="RESPONSE_REGULATORY"/>
    <property type="match status" value="1"/>
</dbReference>
<keyword evidence="4" id="KW-0804">Transcription</keyword>
<evidence type="ECO:0000313" key="8">
    <source>
        <dbReference type="EMBL" id="MBB6038815.1"/>
    </source>
</evidence>
<dbReference type="SUPFAM" id="SSF52172">
    <property type="entry name" value="CheY-like"/>
    <property type="match status" value="1"/>
</dbReference>
<dbReference type="AlphaFoldDB" id="A0A841FRG7"/>
<dbReference type="GO" id="GO:0000160">
    <property type="term" value="P:phosphorelay signal transduction system"/>
    <property type="evidence" value="ECO:0007669"/>
    <property type="project" value="InterPro"/>
</dbReference>
<dbReference type="InterPro" id="IPR016032">
    <property type="entry name" value="Sig_transdc_resp-reg_C-effctor"/>
</dbReference>
<dbReference type="SMART" id="SM00448">
    <property type="entry name" value="REC"/>
    <property type="match status" value="1"/>
</dbReference>
<evidence type="ECO:0000256" key="3">
    <source>
        <dbReference type="ARBA" id="ARBA00023125"/>
    </source>
</evidence>
<keyword evidence="1 5" id="KW-0597">Phosphoprotein</keyword>
<keyword evidence="2" id="KW-0805">Transcription regulation</keyword>
<reference evidence="8 9" key="1">
    <citation type="submission" date="2020-08" db="EMBL/GenBank/DDBJ databases">
        <title>Genomic Encyclopedia of Type Strains, Phase IV (KMG-IV): sequencing the most valuable type-strain genomes for metagenomic binning, comparative biology and taxonomic classification.</title>
        <authorList>
            <person name="Goeker M."/>
        </authorList>
    </citation>
    <scope>NUCLEOTIDE SEQUENCE [LARGE SCALE GENOMIC DNA]</scope>
    <source>
        <strain evidence="8 9">YIM 65646</strain>
    </source>
</reference>
<evidence type="ECO:0000256" key="2">
    <source>
        <dbReference type="ARBA" id="ARBA00023015"/>
    </source>
</evidence>
<dbReference type="CDD" id="cd06170">
    <property type="entry name" value="LuxR_C_like"/>
    <property type="match status" value="1"/>
</dbReference>
<dbReference type="PROSITE" id="PS50043">
    <property type="entry name" value="HTH_LUXR_2"/>
    <property type="match status" value="1"/>
</dbReference>
<dbReference type="GO" id="GO:0003677">
    <property type="term" value="F:DNA binding"/>
    <property type="evidence" value="ECO:0007669"/>
    <property type="project" value="UniProtKB-KW"/>
</dbReference>
<dbReference type="PANTHER" id="PTHR43214:SF24">
    <property type="entry name" value="TRANSCRIPTIONAL REGULATORY PROTEIN NARL-RELATED"/>
    <property type="match status" value="1"/>
</dbReference>
<dbReference type="InterPro" id="IPR000792">
    <property type="entry name" value="Tscrpt_reg_LuxR_C"/>
</dbReference>
<name>A0A841FRG7_9ACTN</name>
<dbReference type="InterPro" id="IPR011006">
    <property type="entry name" value="CheY-like_superfamily"/>
</dbReference>
<dbReference type="PANTHER" id="PTHR43214">
    <property type="entry name" value="TWO-COMPONENT RESPONSE REGULATOR"/>
    <property type="match status" value="1"/>
</dbReference>
<dbReference type="SUPFAM" id="SSF46894">
    <property type="entry name" value="C-terminal effector domain of the bipartite response regulators"/>
    <property type="match status" value="1"/>
</dbReference>
<gene>
    <name evidence="8" type="ORF">HNR73_006701</name>
</gene>
<organism evidence="8 9">
    <name type="scientific">Phytomonospora endophytica</name>
    <dbReference type="NCBI Taxonomy" id="714109"/>
    <lineage>
        <taxon>Bacteria</taxon>
        <taxon>Bacillati</taxon>
        <taxon>Actinomycetota</taxon>
        <taxon>Actinomycetes</taxon>
        <taxon>Micromonosporales</taxon>
        <taxon>Micromonosporaceae</taxon>
        <taxon>Phytomonospora</taxon>
    </lineage>
</organism>
<evidence type="ECO:0000259" key="6">
    <source>
        <dbReference type="PROSITE" id="PS50043"/>
    </source>
</evidence>
<dbReference type="EMBL" id="JACHGT010000018">
    <property type="protein sequence ID" value="MBB6038815.1"/>
    <property type="molecule type" value="Genomic_DNA"/>
</dbReference>
<dbReference type="InterPro" id="IPR001789">
    <property type="entry name" value="Sig_transdc_resp-reg_receiver"/>
</dbReference>
<dbReference type="InterPro" id="IPR058245">
    <property type="entry name" value="NreC/VraR/RcsB-like_REC"/>
</dbReference>
<feature type="domain" description="HTH luxR-type" evidence="6">
    <location>
        <begin position="147"/>
        <end position="212"/>
    </location>
</feature>
<dbReference type="GO" id="GO:0006355">
    <property type="term" value="P:regulation of DNA-templated transcription"/>
    <property type="evidence" value="ECO:0007669"/>
    <property type="project" value="InterPro"/>
</dbReference>
<dbReference type="Pfam" id="PF00196">
    <property type="entry name" value="GerE"/>
    <property type="match status" value="1"/>
</dbReference>
<evidence type="ECO:0000256" key="5">
    <source>
        <dbReference type="PROSITE-ProRule" id="PRU00169"/>
    </source>
</evidence>
<dbReference type="Gene3D" id="3.40.50.2300">
    <property type="match status" value="1"/>
</dbReference>
<feature type="domain" description="Response regulatory" evidence="7">
    <location>
        <begin position="4"/>
        <end position="119"/>
    </location>
</feature>
<dbReference type="CDD" id="cd17535">
    <property type="entry name" value="REC_NarL-like"/>
    <property type="match status" value="1"/>
</dbReference>
<comment type="caution">
    <text evidence="8">The sequence shown here is derived from an EMBL/GenBank/DDBJ whole genome shotgun (WGS) entry which is preliminary data.</text>
</comment>